<dbReference type="Proteomes" id="UP000638014">
    <property type="component" value="Unassembled WGS sequence"/>
</dbReference>
<keyword evidence="3" id="KW-0378">Hydrolase</keyword>
<evidence type="ECO:0000313" key="3">
    <source>
        <dbReference type="EMBL" id="MBD1391015.1"/>
    </source>
</evidence>
<feature type="chain" id="PRO_5035168901" evidence="1">
    <location>
        <begin position="22"/>
        <end position="390"/>
    </location>
</feature>
<name>A0A8J6R407_9GAMM</name>
<evidence type="ECO:0000256" key="1">
    <source>
        <dbReference type="SAM" id="SignalP"/>
    </source>
</evidence>
<sequence length="390" mass="43243">MNKCICVAALIGVLLSLNAPAFGYDGSLAGFKAHVAEFAPQTPIPEQLTTTELNGATIRYGIWRTTKARKGLVVFASGRTEFIEKNLPAYTELLAKGFDVYTFDWRGQGLSERQLRHSEPGHIEDFAIYLADLDAFIQQIVQPEQQTGMKLLMGHSMGGHIGLRYLQQHHNVFDRAQFSSPMMGIKANTWLTRQFVGFLHWAGWGQSCAPGSQPVWKSYLDQDACSAIKSGIVSLPEKPERALLYSNNLNHLAQASCWVEQSLAHNPKHHLGLGCPTIDWVKAAFRSIEDAKGHLDQIKIPVVIVGSADDKVVTFSAQQQACSSMGNCCLWQTTGREDKPAAHEILIEIDDYTNQYWTAFDALTHSSDAGCACAELRDRFSHLQCSKEDD</sequence>
<dbReference type="Gene3D" id="3.40.50.1820">
    <property type="entry name" value="alpha/beta hydrolase"/>
    <property type="match status" value="1"/>
</dbReference>
<evidence type="ECO:0000313" key="4">
    <source>
        <dbReference type="Proteomes" id="UP000638014"/>
    </source>
</evidence>
<dbReference type="AlphaFoldDB" id="A0A8J6R407"/>
<dbReference type="EMBL" id="JACXAF010000026">
    <property type="protein sequence ID" value="MBD1391015.1"/>
    <property type="molecule type" value="Genomic_DNA"/>
</dbReference>
<keyword evidence="4" id="KW-1185">Reference proteome</keyword>
<dbReference type="Pfam" id="PF12146">
    <property type="entry name" value="Hydrolase_4"/>
    <property type="match status" value="1"/>
</dbReference>
<dbReference type="InterPro" id="IPR022742">
    <property type="entry name" value="Hydrolase_4"/>
</dbReference>
<dbReference type="InterPro" id="IPR029058">
    <property type="entry name" value="AB_hydrolase_fold"/>
</dbReference>
<dbReference type="PANTHER" id="PTHR11614">
    <property type="entry name" value="PHOSPHOLIPASE-RELATED"/>
    <property type="match status" value="1"/>
</dbReference>
<dbReference type="GO" id="GO:0016787">
    <property type="term" value="F:hydrolase activity"/>
    <property type="evidence" value="ECO:0007669"/>
    <property type="project" value="UniProtKB-KW"/>
</dbReference>
<comment type="caution">
    <text evidence="3">The sequence shown here is derived from an EMBL/GenBank/DDBJ whole genome shotgun (WGS) entry which is preliminary data.</text>
</comment>
<proteinExistence type="predicted"/>
<dbReference type="InterPro" id="IPR051044">
    <property type="entry name" value="MAG_DAG_Lipase"/>
</dbReference>
<feature type="signal peptide" evidence="1">
    <location>
        <begin position="1"/>
        <end position="21"/>
    </location>
</feature>
<protein>
    <submittedName>
        <fullName evidence="3">Alpha/beta hydrolase</fullName>
    </submittedName>
</protein>
<reference evidence="3" key="1">
    <citation type="submission" date="2020-09" db="EMBL/GenBank/DDBJ databases">
        <title>A novel bacterium of genus Neiella, isolated from South China Sea.</title>
        <authorList>
            <person name="Huang H."/>
            <person name="Mo K."/>
            <person name="Hu Y."/>
        </authorList>
    </citation>
    <scope>NUCLEOTIDE SEQUENCE</scope>
    <source>
        <strain evidence="3">HB171785</strain>
    </source>
</reference>
<dbReference type="RefSeq" id="WP_191146075.1">
    <property type="nucleotide sequence ID" value="NZ_JACXAF010000026.1"/>
</dbReference>
<evidence type="ECO:0000259" key="2">
    <source>
        <dbReference type="Pfam" id="PF12146"/>
    </source>
</evidence>
<gene>
    <name evidence="3" type="ORF">IC617_16420</name>
</gene>
<keyword evidence="1" id="KW-0732">Signal</keyword>
<accession>A0A8J6R407</accession>
<organism evidence="3 4">
    <name type="scientific">Neiella litorisoli</name>
    <dbReference type="NCBI Taxonomy" id="2771431"/>
    <lineage>
        <taxon>Bacteria</taxon>
        <taxon>Pseudomonadati</taxon>
        <taxon>Pseudomonadota</taxon>
        <taxon>Gammaproteobacteria</taxon>
        <taxon>Alteromonadales</taxon>
        <taxon>Echinimonadaceae</taxon>
        <taxon>Neiella</taxon>
    </lineage>
</organism>
<dbReference type="SUPFAM" id="SSF53474">
    <property type="entry name" value="alpha/beta-Hydrolases"/>
    <property type="match status" value="1"/>
</dbReference>
<feature type="domain" description="Serine aminopeptidase S33" evidence="2">
    <location>
        <begin position="69"/>
        <end position="349"/>
    </location>
</feature>